<dbReference type="GeneID" id="19947880"/>
<dbReference type="EMBL" id="JH767151">
    <property type="protein sequence ID" value="EQC35443.1"/>
    <property type="molecule type" value="Genomic_DNA"/>
</dbReference>
<proteinExistence type="predicted"/>
<evidence type="ECO:0000313" key="2">
    <source>
        <dbReference type="Proteomes" id="UP000030762"/>
    </source>
</evidence>
<accession>T0RS96</accession>
<evidence type="ECO:0000313" key="1">
    <source>
        <dbReference type="EMBL" id="EQC35443.1"/>
    </source>
</evidence>
<organism evidence="1 2">
    <name type="scientific">Saprolegnia diclina (strain VS20)</name>
    <dbReference type="NCBI Taxonomy" id="1156394"/>
    <lineage>
        <taxon>Eukaryota</taxon>
        <taxon>Sar</taxon>
        <taxon>Stramenopiles</taxon>
        <taxon>Oomycota</taxon>
        <taxon>Saprolegniomycetes</taxon>
        <taxon>Saprolegniales</taxon>
        <taxon>Saprolegniaceae</taxon>
        <taxon>Saprolegnia</taxon>
    </lineage>
</organism>
<gene>
    <name evidence="1" type="ORF">SDRG_07153</name>
</gene>
<dbReference type="AlphaFoldDB" id="T0RS96"/>
<name>T0RS96_SAPDV</name>
<dbReference type="Proteomes" id="UP000030762">
    <property type="component" value="Unassembled WGS sequence"/>
</dbReference>
<dbReference type="OrthoDB" id="10403750at2759"/>
<keyword evidence="2" id="KW-1185">Reference proteome</keyword>
<dbReference type="VEuPathDB" id="FungiDB:SDRG_07153"/>
<reference evidence="1 2" key="1">
    <citation type="submission" date="2012-04" db="EMBL/GenBank/DDBJ databases">
        <title>The Genome Sequence of Saprolegnia declina VS20.</title>
        <authorList>
            <consortium name="The Broad Institute Genome Sequencing Platform"/>
            <person name="Russ C."/>
            <person name="Nusbaum C."/>
            <person name="Tyler B."/>
            <person name="van West P."/>
            <person name="Dieguez-Uribeondo J."/>
            <person name="de Bruijn I."/>
            <person name="Tripathy S."/>
            <person name="Jiang R."/>
            <person name="Young S.K."/>
            <person name="Zeng Q."/>
            <person name="Gargeya S."/>
            <person name="Fitzgerald M."/>
            <person name="Haas B."/>
            <person name="Abouelleil A."/>
            <person name="Alvarado L."/>
            <person name="Arachchi H.M."/>
            <person name="Berlin A."/>
            <person name="Chapman S.B."/>
            <person name="Goldberg J."/>
            <person name="Griggs A."/>
            <person name="Gujja S."/>
            <person name="Hansen M."/>
            <person name="Howarth C."/>
            <person name="Imamovic A."/>
            <person name="Larimer J."/>
            <person name="McCowen C."/>
            <person name="Montmayeur A."/>
            <person name="Murphy C."/>
            <person name="Neiman D."/>
            <person name="Pearson M."/>
            <person name="Priest M."/>
            <person name="Roberts A."/>
            <person name="Saif S."/>
            <person name="Shea T."/>
            <person name="Sisk P."/>
            <person name="Sykes S."/>
            <person name="Wortman J."/>
            <person name="Nusbaum C."/>
            <person name="Birren B."/>
        </authorList>
    </citation>
    <scope>NUCLEOTIDE SEQUENCE [LARGE SCALE GENOMIC DNA]</scope>
    <source>
        <strain evidence="1 2">VS20</strain>
    </source>
</reference>
<dbReference type="InParanoid" id="T0RS96"/>
<dbReference type="RefSeq" id="XP_008611193.1">
    <property type="nucleotide sequence ID" value="XM_008612971.1"/>
</dbReference>
<sequence>MLNVSSLPLAAYISEHFPWQGYSTPPETFANYSDFNTAFLALNQKRYSNTTLPVGTTFLMDDAQNAQVARTKLTTHSQPMSLDGCFASSLMGLPGLVFYTSANMQSICAALNNEYM</sequence>
<protein>
    <submittedName>
        <fullName evidence="1">Uncharacterized protein</fullName>
    </submittedName>
</protein>